<organism evidence="1 2">
    <name type="scientific">Streptomyces malaysiensis subsp. samsunensis</name>
    <dbReference type="NCBI Taxonomy" id="459658"/>
    <lineage>
        <taxon>Bacteria</taxon>
        <taxon>Bacillati</taxon>
        <taxon>Actinomycetota</taxon>
        <taxon>Actinomycetes</taxon>
        <taxon>Kitasatosporales</taxon>
        <taxon>Streptomycetaceae</taxon>
        <taxon>Streptomyces</taxon>
        <taxon>Streptomyces violaceusniger group</taxon>
    </lineage>
</organism>
<keyword evidence="2" id="KW-1185">Reference proteome</keyword>
<comment type="caution">
    <text evidence="1">The sequence shown here is derived from an EMBL/GenBank/DDBJ whole genome shotgun (WGS) entry which is preliminary data.</text>
</comment>
<accession>A0A9X2RV89</accession>
<proteinExistence type="predicted"/>
<dbReference type="RefSeq" id="WP_257632964.1">
    <property type="nucleotide sequence ID" value="NZ_JANIIC010000029.1"/>
</dbReference>
<dbReference type="Proteomes" id="UP001142400">
    <property type="component" value="Unassembled WGS sequence"/>
</dbReference>
<protein>
    <submittedName>
        <fullName evidence="1">Uncharacterized protein</fullName>
    </submittedName>
</protein>
<evidence type="ECO:0000313" key="1">
    <source>
        <dbReference type="EMBL" id="MCQ8832032.1"/>
    </source>
</evidence>
<gene>
    <name evidence="1" type="ORF">NQU54_23875</name>
</gene>
<reference evidence="1" key="1">
    <citation type="submission" date="2022-06" db="EMBL/GenBank/DDBJ databases">
        <title>WGS of actinobacteria.</title>
        <authorList>
            <person name="Thawai C."/>
        </authorList>
    </citation>
    <scope>NUCLEOTIDE SEQUENCE</scope>
    <source>
        <strain evidence="1">DSM 42010</strain>
    </source>
</reference>
<dbReference type="AlphaFoldDB" id="A0A9X2RV89"/>
<sequence>MACPSGNDGTTIIDQARILDLLIDIQRETQVTYLLIPHDLDVVRHLRAEVAVMLKGAVAEEGWRLGHHGARPHVAGTLRKRPREP</sequence>
<dbReference type="InterPro" id="IPR027417">
    <property type="entry name" value="P-loop_NTPase"/>
</dbReference>
<dbReference type="SUPFAM" id="SSF52540">
    <property type="entry name" value="P-loop containing nucleoside triphosphate hydrolases"/>
    <property type="match status" value="1"/>
</dbReference>
<dbReference type="Gene3D" id="3.40.50.300">
    <property type="entry name" value="P-loop containing nucleotide triphosphate hydrolases"/>
    <property type="match status" value="1"/>
</dbReference>
<evidence type="ECO:0000313" key="2">
    <source>
        <dbReference type="Proteomes" id="UP001142400"/>
    </source>
</evidence>
<name>A0A9X2RV89_STRMQ</name>
<dbReference type="EMBL" id="JANIIC010000029">
    <property type="protein sequence ID" value="MCQ8832032.1"/>
    <property type="molecule type" value="Genomic_DNA"/>
</dbReference>